<keyword evidence="3" id="KW-0804">Transcription</keyword>
<evidence type="ECO:0000256" key="4">
    <source>
        <dbReference type="PROSITE-ProRule" id="PRU00335"/>
    </source>
</evidence>
<organism evidence="6 7">
    <name type="scientific">Zhongshania aliphaticivorans</name>
    <dbReference type="NCBI Taxonomy" id="1470434"/>
    <lineage>
        <taxon>Bacteria</taxon>
        <taxon>Pseudomonadati</taxon>
        <taxon>Pseudomonadota</taxon>
        <taxon>Gammaproteobacteria</taxon>
        <taxon>Cellvibrionales</taxon>
        <taxon>Spongiibacteraceae</taxon>
        <taxon>Zhongshania</taxon>
    </lineage>
</organism>
<feature type="domain" description="HTH tetR-type" evidence="5">
    <location>
        <begin position="9"/>
        <end position="69"/>
    </location>
</feature>
<dbReference type="KEGG" id="zal:AZF00_06765"/>
<dbReference type="InterPro" id="IPR009057">
    <property type="entry name" value="Homeodomain-like_sf"/>
</dbReference>
<dbReference type="GO" id="GO:0003700">
    <property type="term" value="F:DNA-binding transcription factor activity"/>
    <property type="evidence" value="ECO:0007669"/>
    <property type="project" value="TreeGrafter"/>
</dbReference>
<dbReference type="InterPro" id="IPR001647">
    <property type="entry name" value="HTH_TetR"/>
</dbReference>
<reference evidence="6 7" key="1">
    <citation type="submission" date="2015-12" db="EMBL/GenBank/DDBJ databases">
        <authorList>
            <person name="Shamseldin A."/>
            <person name="Moawad H."/>
            <person name="Abd El-Rahim W.M."/>
            <person name="Sadowsky M.J."/>
        </authorList>
    </citation>
    <scope>NUCLEOTIDE SEQUENCE [LARGE SCALE GENOMIC DNA]</scope>
    <source>
        <strain evidence="6 7">SM2</strain>
    </source>
</reference>
<evidence type="ECO:0000313" key="6">
    <source>
        <dbReference type="EMBL" id="AMO68024.1"/>
    </source>
</evidence>
<dbReference type="RefSeq" id="WP_008247226.1">
    <property type="nucleotide sequence ID" value="NZ_CP014544.1"/>
</dbReference>
<keyword evidence="1" id="KW-0805">Transcription regulation</keyword>
<dbReference type="Pfam" id="PF00440">
    <property type="entry name" value="TetR_N"/>
    <property type="match status" value="1"/>
</dbReference>
<dbReference type="PANTHER" id="PTHR30055:SF234">
    <property type="entry name" value="HTH-TYPE TRANSCRIPTIONAL REGULATOR BETI"/>
    <property type="match status" value="1"/>
</dbReference>
<sequence>MRRSKADAEITRCAILNAAADLFAKQGISRTRLDDIASAAGVTRGAIYWHFSDKESLIVAMINRVNAPTEAAMAALNTKESDTLSLDTLKQVVVDAFSRTYHTPAAAQITRFVLRYSLSNETELLNAHIEHNRKVSFAHINQFIEKAQNAGLVTPELPPECIASHIRSHIIGLFHQHLSSPPPGISPDDVAASMDLVLKGLRPAPK</sequence>
<proteinExistence type="predicted"/>
<dbReference type="PRINTS" id="PR00455">
    <property type="entry name" value="HTHTETR"/>
</dbReference>
<dbReference type="PANTHER" id="PTHR30055">
    <property type="entry name" value="HTH-TYPE TRANSCRIPTIONAL REGULATOR RUTR"/>
    <property type="match status" value="1"/>
</dbReference>
<dbReference type="InterPro" id="IPR050109">
    <property type="entry name" value="HTH-type_TetR-like_transc_reg"/>
</dbReference>
<dbReference type="SUPFAM" id="SSF46689">
    <property type="entry name" value="Homeodomain-like"/>
    <property type="match status" value="1"/>
</dbReference>
<evidence type="ECO:0000256" key="1">
    <source>
        <dbReference type="ARBA" id="ARBA00023015"/>
    </source>
</evidence>
<dbReference type="STRING" id="1470434.AZF00_06765"/>
<dbReference type="PROSITE" id="PS50977">
    <property type="entry name" value="HTH_TETR_2"/>
    <property type="match status" value="1"/>
</dbReference>
<name>A0A127M453_9GAMM</name>
<evidence type="ECO:0000256" key="3">
    <source>
        <dbReference type="ARBA" id="ARBA00023163"/>
    </source>
</evidence>
<dbReference type="EMBL" id="CP014544">
    <property type="protein sequence ID" value="AMO68024.1"/>
    <property type="molecule type" value="Genomic_DNA"/>
</dbReference>
<keyword evidence="2 4" id="KW-0238">DNA-binding</keyword>
<accession>A0A127M453</accession>
<protein>
    <recommendedName>
        <fullName evidence="5">HTH tetR-type domain-containing protein</fullName>
    </recommendedName>
</protein>
<dbReference type="AlphaFoldDB" id="A0A127M453"/>
<evidence type="ECO:0000259" key="5">
    <source>
        <dbReference type="PROSITE" id="PS50977"/>
    </source>
</evidence>
<dbReference type="Gene3D" id="1.10.357.10">
    <property type="entry name" value="Tetracycline Repressor, domain 2"/>
    <property type="match status" value="1"/>
</dbReference>
<evidence type="ECO:0000256" key="2">
    <source>
        <dbReference type="ARBA" id="ARBA00023125"/>
    </source>
</evidence>
<evidence type="ECO:0000313" key="7">
    <source>
        <dbReference type="Proteomes" id="UP000074119"/>
    </source>
</evidence>
<dbReference type="InterPro" id="IPR036271">
    <property type="entry name" value="Tet_transcr_reg_TetR-rel_C_sf"/>
</dbReference>
<feature type="DNA-binding region" description="H-T-H motif" evidence="4">
    <location>
        <begin position="32"/>
        <end position="51"/>
    </location>
</feature>
<dbReference type="Proteomes" id="UP000074119">
    <property type="component" value="Chromosome"/>
</dbReference>
<dbReference type="GO" id="GO:0000976">
    <property type="term" value="F:transcription cis-regulatory region binding"/>
    <property type="evidence" value="ECO:0007669"/>
    <property type="project" value="TreeGrafter"/>
</dbReference>
<gene>
    <name evidence="6" type="ORF">AZF00_06765</name>
</gene>
<dbReference type="SUPFAM" id="SSF48498">
    <property type="entry name" value="Tetracyclin repressor-like, C-terminal domain"/>
    <property type="match status" value="1"/>
</dbReference>